<dbReference type="OrthoDB" id="3770261at2"/>
<name>A0A2T7T7R2_9ACTN</name>
<dbReference type="Pfam" id="PF12294">
    <property type="entry name" value="DUF3626"/>
    <property type="match status" value="2"/>
</dbReference>
<proteinExistence type="predicted"/>
<reference evidence="1 2" key="1">
    <citation type="submission" date="2013-12" db="EMBL/GenBank/DDBJ databases">
        <title>Annotated genome of Streptomyces scopuliridis.</title>
        <authorList>
            <person name="Olson J.B."/>
        </authorList>
    </citation>
    <scope>NUCLEOTIDE SEQUENCE [LARGE SCALE GENOMIC DNA]</scope>
    <source>
        <strain evidence="1 2">RB72</strain>
    </source>
</reference>
<dbReference type="RefSeq" id="WP_030355666.1">
    <property type="nucleotide sequence ID" value="NZ_AZSP01000149.1"/>
</dbReference>
<organism evidence="1 2">
    <name type="scientific">Streptomyces scopuliridis RB72</name>
    <dbReference type="NCBI Taxonomy" id="1440053"/>
    <lineage>
        <taxon>Bacteria</taxon>
        <taxon>Bacillati</taxon>
        <taxon>Actinomycetota</taxon>
        <taxon>Actinomycetes</taxon>
        <taxon>Kitasatosporales</taxon>
        <taxon>Streptomycetaceae</taxon>
        <taxon>Streptomyces</taxon>
    </lineage>
</organism>
<evidence type="ECO:0008006" key="3">
    <source>
        <dbReference type="Google" id="ProtNLM"/>
    </source>
</evidence>
<dbReference type="STRING" id="1440053.GCA_000718095_06767"/>
<gene>
    <name evidence="1" type="ORF">Y717_16785</name>
</gene>
<protein>
    <recommendedName>
        <fullName evidence="3">DUF3626 domain-containing protein</fullName>
    </recommendedName>
</protein>
<evidence type="ECO:0000313" key="1">
    <source>
        <dbReference type="EMBL" id="PVE11184.1"/>
    </source>
</evidence>
<sequence>MNATDARLTSAQLAALRYVRTTGAAGSEAARSRIGGRDAAALISLIRAHARITLNFHPDRLLADGATVAESMARDGRYRSQYETGLSNGSRTAVPGGDRDRWEERFFGGAYHLPGVRAADRPKYGAVNLYGHPDGASPRFGSCHVRLRPEVNDRATYSHGDSHAAPGDVGTIDTLSCVLAGLLEERPDAAGAIAGLPYGTTASGPPGRKLDEYVEAQVHGGIDLATDAEALVLDPSFRGTRTARLLTDLARRSRIAVEWHGGFVLAPEEVNAEFRGPVMVPLAARVCRAYARTGTLDAQVLGHAAASAVREPGAWAAWGTQDEVLQYVKQLWHVLVRYGRYGRYGHGDAAPPVDR</sequence>
<evidence type="ECO:0000313" key="2">
    <source>
        <dbReference type="Proteomes" id="UP000245992"/>
    </source>
</evidence>
<comment type="caution">
    <text evidence="1">The sequence shown here is derived from an EMBL/GenBank/DDBJ whole genome shotgun (WGS) entry which is preliminary data.</text>
</comment>
<dbReference type="AlphaFoldDB" id="A0A2T7T7R2"/>
<dbReference type="EMBL" id="AZSP01000149">
    <property type="protein sequence ID" value="PVE11184.1"/>
    <property type="molecule type" value="Genomic_DNA"/>
</dbReference>
<accession>A0A2T7T7R2</accession>
<dbReference type="Proteomes" id="UP000245992">
    <property type="component" value="Unassembled WGS sequence"/>
</dbReference>
<dbReference type="InterPro" id="IPR022074">
    <property type="entry name" value="DUF3626"/>
</dbReference>
<keyword evidence="2" id="KW-1185">Reference proteome</keyword>